<evidence type="ECO:0000313" key="1">
    <source>
        <dbReference type="EMBL" id="CRL02134.1"/>
    </source>
</evidence>
<keyword evidence="2" id="KW-1185">Reference proteome</keyword>
<proteinExistence type="predicted"/>
<protein>
    <submittedName>
        <fullName evidence="1">CLUMA_CG015643, isoform A</fullName>
    </submittedName>
</protein>
<organism evidence="1 2">
    <name type="scientific">Clunio marinus</name>
    <dbReference type="NCBI Taxonomy" id="568069"/>
    <lineage>
        <taxon>Eukaryota</taxon>
        <taxon>Metazoa</taxon>
        <taxon>Ecdysozoa</taxon>
        <taxon>Arthropoda</taxon>
        <taxon>Hexapoda</taxon>
        <taxon>Insecta</taxon>
        <taxon>Pterygota</taxon>
        <taxon>Neoptera</taxon>
        <taxon>Endopterygota</taxon>
        <taxon>Diptera</taxon>
        <taxon>Nematocera</taxon>
        <taxon>Chironomoidea</taxon>
        <taxon>Chironomidae</taxon>
        <taxon>Clunio</taxon>
    </lineage>
</organism>
<name>A0A1J1ISP5_9DIPT</name>
<gene>
    <name evidence="1" type="ORF">CLUMA_CG015643</name>
</gene>
<reference evidence="1 2" key="1">
    <citation type="submission" date="2015-04" db="EMBL/GenBank/DDBJ databases">
        <authorList>
            <person name="Syromyatnikov M.Y."/>
            <person name="Popov V.N."/>
        </authorList>
    </citation>
    <scope>NUCLEOTIDE SEQUENCE [LARGE SCALE GENOMIC DNA]</scope>
</reference>
<dbReference type="EMBL" id="CVRI01000057">
    <property type="protein sequence ID" value="CRL02134.1"/>
    <property type="molecule type" value="Genomic_DNA"/>
</dbReference>
<evidence type="ECO:0000313" key="2">
    <source>
        <dbReference type="Proteomes" id="UP000183832"/>
    </source>
</evidence>
<dbReference type="AlphaFoldDB" id="A0A1J1ISP5"/>
<accession>A0A1J1ISP5</accession>
<sequence>MFSGKGWNENEVQELIQQSKEQKEKEDGKLLNCKVLLHKKLFMHSSLQVEKSPNLWNLQSAPDHHHLLPTAHRHFLTAFRDHFKAEN</sequence>
<dbReference type="Proteomes" id="UP000183832">
    <property type="component" value="Unassembled WGS sequence"/>
</dbReference>